<evidence type="ECO:0000256" key="12">
    <source>
        <dbReference type="PROSITE-ProRule" id="PRU01360"/>
    </source>
</evidence>
<dbReference type="Pfam" id="PF07715">
    <property type="entry name" value="Plug"/>
    <property type="match status" value="1"/>
</dbReference>
<reference evidence="17 18" key="1">
    <citation type="submission" date="2014-05" db="EMBL/GenBank/DDBJ databases">
        <title>Whole genome shotgun sequence of Rhizobium rhizogenes NBRC 13257.</title>
        <authorList>
            <person name="Katano-Makiyama Y."/>
            <person name="Hosoyama A."/>
            <person name="Hashimoto M."/>
            <person name="Hosoyama Y."/>
            <person name="Noguchi M."/>
            <person name="Tsuchikane K."/>
            <person name="Kimura A."/>
            <person name="Ohji S."/>
            <person name="Ichikawa N."/>
            <person name="Yamazoe A."/>
            <person name="Fujita N."/>
        </authorList>
    </citation>
    <scope>NUCLEOTIDE SEQUENCE [LARGE SCALE GENOMIC DNA]</scope>
    <source>
        <strain evidence="17 18">NBRC 13257</strain>
    </source>
</reference>
<dbReference type="InterPro" id="IPR010105">
    <property type="entry name" value="TonB_sidphr_rcpt"/>
</dbReference>
<keyword evidence="6 14" id="KW-0732">Signal</keyword>
<evidence type="ECO:0000256" key="13">
    <source>
        <dbReference type="RuleBase" id="RU003357"/>
    </source>
</evidence>
<keyword evidence="3 12" id="KW-0813">Transport</keyword>
<dbReference type="GO" id="GO:0038023">
    <property type="term" value="F:signaling receptor activity"/>
    <property type="evidence" value="ECO:0007669"/>
    <property type="project" value="InterPro"/>
</dbReference>
<protein>
    <submittedName>
        <fullName evidence="17">TonB-dependent receptor</fullName>
    </submittedName>
</protein>
<evidence type="ECO:0000256" key="11">
    <source>
        <dbReference type="ARBA" id="ARBA00023237"/>
    </source>
</evidence>
<dbReference type="Gene3D" id="2.40.170.20">
    <property type="entry name" value="TonB-dependent receptor, beta-barrel domain"/>
    <property type="match status" value="1"/>
</dbReference>
<organism evidence="17 18">
    <name type="scientific">Rhizobium rhizogenes NBRC 13257</name>
    <dbReference type="NCBI Taxonomy" id="1220581"/>
    <lineage>
        <taxon>Bacteria</taxon>
        <taxon>Pseudomonadati</taxon>
        <taxon>Pseudomonadota</taxon>
        <taxon>Alphaproteobacteria</taxon>
        <taxon>Hyphomicrobiales</taxon>
        <taxon>Rhizobiaceae</taxon>
        <taxon>Rhizobium/Agrobacterium group</taxon>
        <taxon>Rhizobium</taxon>
    </lineage>
</organism>
<dbReference type="AlphaFoldDB" id="A0AA87Q0V2"/>
<dbReference type="GO" id="GO:0015891">
    <property type="term" value="P:siderophore transport"/>
    <property type="evidence" value="ECO:0007669"/>
    <property type="project" value="InterPro"/>
</dbReference>
<dbReference type="Pfam" id="PF00593">
    <property type="entry name" value="TonB_dep_Rec_b-barrel"/>
    <property type="match status" value="1"/>
</dbReference>
<gene>
    <name evidence="17" type="ORF">RRH01S_05_04350</name>
</gene>
<evidence type="ECO:0000256" key="2">
    <source>
        <dbReference type="ARBA" id="ARBA00009810"/>
    </source>
</evidence>
<comment type="caution">
    <text evidence="17">The sequence shown here is derived from an EMBL/GenBank/DDBJ whole genome shotgun (WGS) entry which is preliminary data.</text>
</comment>
<keyword evidence="7" id="KW-0406">Ion transport</keyword>
<dbReference type="RefSeq" id="WP_015917683.1">
    <property type="nucleotide sequence ID" value="NZ_BAYX01000005.1"/>
</dbReference>
<evidence type="ECO:0000256" key="4">
    <source>
        <dbReference type="ARBA" id="ARBA00022452"/>
    </source>
</evidence>
<comment type="similarity">
    <text evidence="2 12 13">Belongs to the TonB-dependent receptor family.</text>
</comment>
<keyword evidence="10 17" id="KW-0675">Receptor</keyword>
<dbReference type="PROSITE" id="PS52016">
    <property type="entry name" value="TONB_DEPENDENT_REC_3"/>
    <property type="match status" value="1"/>
</dbReference>
<dbReference type="SUPFAM" id="SSF56935">
    <property type="entry name" value="Porins"/>
    <property type="match status" value="1"/>
</dbReference>
<evidence type="ECO:0000256" key="9">
    <source>
        <dbReference type="ARBA" id="ARBA00023136"/>
    </source>
</evidence>
<keyword evidence="4 12" id="KW-1134">Transmembrane beta strand</keyword>
<keyword evidence="9 12" id="KW-0472">Membrane</keyword>
<keyword evidence="11 12" id="KW-0998">Cell outer membrane</keyword>
<name>A0AA87Q0V2_RHIRH</name>
<dbReference type="GO" id="GO:0009279">
    <property type="term" value="C:cell outer membrane"/>
    <property type="evidence" value="ECO:0007669"/>
    <property type="project" value="UniProtKB-SubCell"/>
</dbReference>
<evidence type="ECO:0000256" key="8">
    <source>
        <dbReference type="ARBA" id="ARBA00023077"/>
    </source>
</evidence>
<evidence type="ECO:0000256" key="6">
    <source>
        <dbReference type="ARBA" id="ARBA00022729"/>
    </source>
</evidence>
<dbReference type="Gene3D" id="2.170.130.10">
    <property type="entry name" value="TonB-dependent receptor, plug domain"/>
    <property type="match status" value="1"/>
</dbReference>
<dbReference type="PANTHER" id="PTHR32552">
    <property type="entry name" value="FERRICHROME IRON RECEPTOR-RELATED"/>
    <property type="match status" value="1"/>
</dbReference>
<feature type="domain" description="TonB-dependent receptor plug" evidence="16">
    <location>
        <begin position="92"/>
        <end position="189"/>
    </location>
</feature>
<evidence type="ECO:0000259" key="16">
    <source>
        <dbReference type="Pfam" id="PF07715"/>
    </source>
</evidence>
<keyword evidence="8 13" id="KW-0798">TonB box</keyword>
<dbReference type="InterPro" id="IPR037066">
    <property type="entry name" value="Plug_dom_sf"/>
</dbReference>
<evidence type="ECO:0000313" key="17">
    <source>
        <dbReference type="EMBL" id="GAJ93360.1"/>
    </source>
</evidence>
<dbReference type="CDD" id="cd01347">
    <property type="entry name" value="ligand_gated_channel"/>
    <property type="match status" value="1"/>
</dbReference>
<dbReference type="Proteomes" id="UP000026941">
    <property type="component" value="Unassembled WGS sequence"/>
</dbReference>
<feature type="signal peptide" evidence="14">
    <location>
        <begin position="1"/>
        <end position="33"/>
    </location>
</feature>
<dbReference type="PANTHER" id="PTHR32552:SF85">
    <property type="entry name" value="BLL7968 PROTEIN"/>
    <property type="match status" value="1"/>
</dbReference>
<accession>A0AA87Q0V2</accession>
<evidence type="ECO:0000256" key="5">
    <source>
        <dbReference type="ARBA" id="ARBA00022692"/>
    </source>
</evidence>
<keyword evidence="5 12" id="KW-0812">Transmembrane</keyword>
<dbReference type="InterPro" id="IPR036942">
    <property type="entry name" value="Beta-barrel_TonB_sf"/>
</dbReference>
<dbReference type="GO" id="GO:0015344">
    <property type="term" value="F:siderophore uptake transmembrane transporter activity"/>
    <property type="evidence" value="ECO:0007669"/>
    <property type="project" value="TreeGrafter"/>
</dbReference>
<feature type="chain" id="PRO_5041736958" evidence="14">
    <location>
        <begin position="34"/>
        <end position="734"/>
    </location>
</feature>
<evidence type="ECO:0000256" key="10">
    <source>
        <dbReference type="ARBA" id="ARBA00023170"/>
    </source>
</evidence>
<dbReference type="NCBIfam" id="TIGR01783">
    <property type="entry name" value="TonB-siderophor"/>
    <property type="match status" value="1"/>
</dbReference>
<sequence length="734" mass="79599">MKQGQTAVAGAKIHHVRTAFLILSACAAYPVMAQDAVVQPKKPETVAAQKNDRVDGDTVLKPITVKSGGQDGATKGYQPVSTVTATRADTPLIDIPQAVNVVSQDVLKDQKAQSLDDALSNISGISQSNTLGGTQDSVIRRGFGDNRDGSILTNGLKTALPRSFNATTDRVEVLKGPSSTLYGILDPGGMINVITKKPQQTFSGEIYGTASSFGGGSTGLDFTGPIEGTDFAYRLIGEYKNVDYWRNFGKTKDWLISPSLSWYGEDTEVTVSYTHEDYSVPFDRGTIFDLNTGHAVNVDPKIRFDEPYNISKGSSDIAAINVKHELNENWKLSLDYGYSYNEYSDNQARVMAYNAATGNVTRRADATQGSTIYNHAVRADLSGDVEIGGLRNELLFGTSYDYADTLRTDLIRCGQSVNFNIYNPVYGKMPACTTVSKADSDQTEQISTASAYIQDSLHLDDQWILVGGLRYQYYDLMAGKGRPFITNTDSHGGKWVPRGGVVYKLTPDISFYGNIAKTFRPQSSIASYYGNLPPEEGISYEIGSKFEIAEGLTANVALYTSDKKNVAYSEVIDGETYVKTAGLVRARGVEVDVAGEITDELSMIASYGFTDAKVLEDPTYAGKQLVNVPRHTGSLFFAYDFGEVGGSNTLKVGAGLRGAGKRAGMNTNAYFLPGYIVADAFAAYTFQMERPLTLQLNLKNIFNKTYYTSSIGTSNLGNQIGEPFSAVLSASVKF</sequence>
<evidence type="ECO:0000256" key="14">
    <source>
        <dbReference type="SAM" id="SignalP"/>
    </source>
</evidence>
<evidence type="ECO:0000256" key="3">
    <source>
        <dbReference type="ARBA" id="ARBA00022448"/>
    </source>
</evidence>
<evidence type="ECO:0000259" key="15">
    <source>
        <dbReference type="Pfam" id="PF00593"/>
    </source>
</evidence>
<proteinExistence type="inferred from homology"/>
<feature type="domain" description="TonB-dependent receptor-like beta-barrel" evidence="15">
    <location>
        <begin position="259"/>
        <end position="701"/>
    </location>
</feature>
<dbReference type="FunFam" id="2.170.130.10:FF:000001">
    <property type="entry name" value="Catecholate siderophore TonB-dependent receptor"/>
    <property type="match status" value="1"/>
</dbReference>
<evidence type="ECO:0000313" key="18">
    <source>
        <dbReference type="Proteomes" id="UP000026941"/>
    </source>
</evidence>
<dbReference type="EMBL" id="BAYX01000005">
    <property type="protein sequence ID" value="GAJ93360.1"/>
    <property type="molecule type" value="Genomic_DNA"/>
</dbReference>
<dbReference type="InterPro" id="IPR000531">
    <property type="entry name" value="Beta-barrel_TonB"/>
</dbReference>
<comment type="subcellular location">
    <subcellularLocation>
        <location evidence="1 12">Cell outer membrane</location>
        <topology evidence="1 12">Multi-pass membrane protein</topology>
    </subcellularLocation>
</comment>
<dbReference type="InterPro" id="IPR012910">
    <property type="entry name" value="Plug_dom"/>
</dbReference>
<dbReference type="InterPro" id="IPR039426">
    <property type="entry name" value="TonB-dep_rcpt-like"/>
</dbReference>
<evidence type="ECO:0000256" key="7">
    <source>
        <dbReference type="ARBA" id="ARBA00023065"/>
    </source>
</evidence>
<evidence type="ECO:0000256" key="1">
    <source>
        <dbReference type="ARBA" id="ARBA00004571"/>
    </source>
</evidence>